<keyword evidence="2" id="KW-1185">Reference proteome</keyword>
<comment type="caution">
    <text evidence="1">The sequence shown here is derived from an EMBL/GenBank/DDBJ whole genome shotgun (WGS) entry which is preliminary data.</text>
</comment>
<protein>
    <recommendedName>
        <fullName evidence="3">DUF4398 domain-containing protein</fullName>
    </recommendedName>
</protein>
<gene>
    <name evidence="1" type="ORF">EEB11_15655</name>
</gene>
<dbReference type="Proteomes" id="UP000297741">
    <property type="component" value="Unassembled WGS sequence"/>
</dbReference>
<evidence type="ECO:0008006" key="3">
    <source>
        <dbReference type="Google" id="ProtNLM"/>
    </source>
</evidence>
<evidence type="ECO:0000313" key="2">
    <source>
        <dbReference type="Proteomes" id="UP000297741"/>
    </source>
</evidence>
<reference evidence="1 2" key="1">
    <citation type="submission" date="2018-11" db="EMBL/GenBank/DDBJ databases">
        <title>Tabrizicola sp. isolated from sediment of alpine lake.</title>
        <authorList>
            <person name="Liu Z."/>
        </authorList>
    </citation>
    <scope>NUCLEOTIDE SEQUENCE [LARGE SCALE GENOMIC DNA]</scope>
    <source>
        <strain evidence="1 2">DRYC-M-16</strain>
    </source>
</reference>
<accession>A0ABY2KJ82</accession>
<evidence type="ECO:0000313" key="1">
    <source>
        <dbReference type="EMBL" id="TGD42000.1"/>
    </source>
</evidence>
<sequence>MDCPMMPPAPLRTLQQRRPAAAVLAALVGLVLSACAPLPDIAAQTNTAATGPAPVLVPLDGILAQADAVGSGEGAVAPLDARASRLRARAAALRSQ</sequence>
<organism evidence="1 2">
    <name type="scientific">Pseudotabrizicola sediminis</name>
    <dbReference type="NCBI Taxonomy" id="2486418"/>
    <lineage>
        <taxon>Bacteria</taxon>
        <taxon>Pseudomonadati</taxon>
        <taxon>Pseudomonadota</taxon>
        <taxon>Alphaproteobacteria</taxon>
        <taxon>Rhodobacterales</taxon>
        <taxon>Paracoccaceae</taxon>
        <taxon>Pseudotabrizicola</taxon>
    </lineage>
</organism>
<name>A0ABY2KJ82_9RHOB</name>
<dbReference type="EMBL" id="RPEM01000012">
    <property type="protein sequence ID" value="TGD42000.1"/>
    <property type="molecule type" value="Genomic_DNA"/>
</dbReference>
<proteinExistence type="predicted"/>